<proteinExistence type="predicted"/>
<dbReference type="RefSeq" id="WP_200306796.1">
    <property type="nucleotide sequence ID" value="NZ_NRSG01000590.1"/>
</dbReference>
<protein>
    <submittedName>
        <fullName evidence="1">Uncharacterized protein</fullName>
    </submittedName>
</protein>
<evidence type="ECO:0000313" key="2">
    <source>
        <dbReference type="Proteomes" id="UP000697995"/>
    </source>
</evidence>
<feature type="non-terminal residue" evidence="1">
    <location>
        <position position="1"/>
    </location>
</feature>
<gene>
    <name evidence="1" type="ORF">CKO45_30465</name>
</gene>
<evidence type="ECO:0000313" key="1">
    <source>
        <dbReference type="EMBL" id="MBK1662505.1"/>
    </source>
</evidence>
<organism evidence="1 2">
    <name type="scientific">Paracraurococcus ruber</name>
    <dbReference type="NCBI Taxonomy" id="77675"/>
    <lineage>
        <taxon>Bacteria</taxon>
        <taxon>Pseudomonadati</taxon>
        <taxon>Pseudomonadota</taxon>
        <taxon>Alphaproteobacteria</taxon>
        <taxon>Acetobacterales</taxon>
        <taxon>Roseomonadaceae</taxon>
        <taxon>Paracraurococcus</taxon>
    </lineage>
</organism>
<dbReference type="Proteomes" id="UP000697995">
    <property type="component" value="Unassembled WGS sequence"/>
</dbReference>
<sequence length="73" mass="8096">QGAPAWWFQTAPRQGEAAPPERLSEDALLLRAPWPGPSYQWHLPAQFDSPEGFGFERRIAAALRDAIAAWLPG</sequence>
<comment type="caution">
    <text evidence="1">The sequence shown here is derived from an EMBL/GenBank/DDBJ whole genome shotgun (WGS) entry which is preliminary data.</text>
</comment>
<keyword evidence="2" id="KW-1185">Reference proteome</keyword>
<accession>A0ABS1D6I2</accession>
<dbReference type="EMBL" id="NRSG01000590">
    <property type="protein sequence ID" value="MBK1662505.1"/>
    <property type="molecule type" value="Genomic_DNA"/>
</dbReference>
<name>A0ABS1D6I2_9PROT</name>
<reference evidence="1 2" key="1">
    <citation type="journal article" date="2020" name="Microorganisms">
        <title>Osmotic Adaptation and Compatible Solute Biosynthesis of Phototrophic Bacteria as Revealed from Genome Analyses.</title>
        <authorList>
            <person name="Imhoff J.F."/>
            <person name="Rahn T."/>
            <person name="Kunzel S."/>
            <person name="Keller A."/>
            <person name="Neulinger S.C."/>
        </authorList>
    </citation>
    <scope>NUCLEOTIDE SEQUENCE [LARGE SCALE GENOMIC DNA]</scope>
    <source>
        <strain evidence="1 2">DSM 15382</strain>
    </source>
</reference>